<keyword evidence="2 5" id="KW-0489">Methyltransferase</keyword>
<dbReference type="GeneID" id="30994360"/>
<accession>A0A1E4RFK0</accession>
<dbReference type="InterPro" id="IPR029063">
    <property type="entry name" value="SAM-dependent_MTases_sf"/>
</dbReference>
<evidence type="ECO:0000259" key="4">
    <source>
        <dbReference type="Pfam" id="PF08241"/>
    </source>
</evidence>
<dbReference type="STRING" id="984485.A0A1E4RFK0"/>
<proteinExistence type="inferred from homology"/>
<evidence type="ECO:0000313" key="6">
    <source>
        <dbReference type="Proteomes" id="UP000095085"/>
    </source>
</evidence>
<name>A0A1E4RFK0_9ASCO</name>
<dbReference type="Gene3D" id="3.40.50.150">
    <property type="entry name" value="Vaccinia Virus protein VP39"/>
    <property type="match status" value="1"/>
</dbReference>
<dbReference type="GO" id="GO:0032259">
    <property type="term" value="P:methylation"/>
    <property type="evidence" value="ECO:0007669"/>
    <property type="project" value="UniProtKB-KW"/>
</dbReference>
<sequence length="329" mass="37564">MATFSKTGFKTLNYNSFRPHYPASFYQILQNYVVNGDKSRVFPIDKAIDLGCGSGVASYPLLNFSKEVIGLDLSPLMIETANSLKAARLEEMGIENQESIQFVASSVEDFVTKKEDNSLTKTDLDIELESVDLITAAQCIHWFDDHELFFRKAYKLLKPGGVLAYWYYIDPVITNFSNGQTIDADSKAEILRKLDDLYHKYVYQDPKLMGPHWEQPGRDILKNELESVNAKIPRDLYVDIQQSKFRPSTDPVPKEQDLNIVKSNTDLKAFENYIGTYSGYHNYKQATGDPHNLIESLMREMESLIGDRSTTHIDLTFNTGYVFMRKASQ</sequence>
<evidence type="ECO:0000256" key="3">
    <source>
        <dbReference type="ARBA" id="ARBA00022679"/>
    </source>
</evidence>
<evidence type="ECO:0000313" key="5">
    <source>
        <dbReference type="EMBL" id="ODV66023.1"/>
    </source>
</evidence>
<evidence type="ECO:0000256" key="2">
    <source>
        <dbReference type="ARBA" id="ARBA00022603"/>
    </source>
</evidence>
<dbReference type="RefSeq" id="XP_020075090.1">
    <property type="nucleotide sequence ID" value="XM_020219810.1"/>
</dbReference>
<comment type="similarity">
    <text evidence="1">Belongs to the methyltransferase superfamily.</text>
</comment>
<dbReference type="CDD" id="cd02440">
    <property type="entry name" value="AdoMet_MTases"/>
    <property type="match status" value="1"/>
</dbReference>
<dbReference type="PANTHER" id="PTHR44942">
    <property type="entry name" value="METHYLTRANSF_11 DOMAIN-CONTAINING PROTEIN"/>
    <property type="match status" value="1"/>
</dbReference>
<organism evidence="5 6">
    <name type="scientific">Hyphopichia burtonii NRRL Y-1933</name>
    <dbReference type="NCBI Taxonomy" id="984485"/>
    <lineage>
        <taxon>Eukaryota</taxon>
        <taxon>Fungi</taxon>
        <taxon>Dikarya</taxon>
        <taxon>Ascomycota</taxon>
        <taxon>Saccharomycotina</taxon>
        <taxon>Pichiomycetes</taxon>
        <taxon>Debaryomycetaceae</taxon>
        <taxon>Hyphopichia</taxon>
    </lineage>
</organism>
<protein>
    <submittedName>
        <fullName evidence="5">S-adenosyl-L-methionine-dependent methyltransferase</fullName>
    </submittedName>
</protein>
<keyword evidence="3 5" id="KW-0808">Transferase</keyword>
<dbReference type="InterPro" id="IPR013216">
    <property type="entry name" value="Methyltransf_11"/>
</dbReference>
<gene>
    <name evidence="5" type="ORF">HYPBUDRAFT_142142</name>
</gene>
<dbReference type="Pfam" id="PF08241">
    <property type="entry name" value="Methyltransf_11"/>
    <property type="match status" value="1"/>
</dbReference>
<dbReference type="Proteomes" id="UP000095085">
    <property type="component" value="Unassembled WGS sequence"/>
</dbReference>
<dbReference type="EMBL" id="KV454543">
    <property type="protein sequence ID" value="ODV66023.1"/>
    <property type="molecule type" value="Genomic_DNA"/>
</dbReference>
<dbReference type="InterPro" id="IPR051052">
    <property type="entry name" value="Diverse_substrate_MTase"/>
</dbReference>
<feature type="domain" description="Methyltransferase type 11" evidence="4">
    <location>
        <begin position="49"/>
        <end position="164"/>
    </location>
</feature>
<dbReference type="OrthoDB" id="10027013at2759"/>
<dbReference type="AlphaFoldDB" id="A0A1E4RFK0"/>
<evidence type="ECO:0000256" key="1">
    <source>
        <dbReference type="ARBA" id="ARBA00008361"/>
    </source>
</evidence>
<dbReference type="GO" id="GO:0008757">
    <property type="term" value="F:S-adenosylmethionine-dependent methyltransferase activity"/>
    <property type="evidence" value="ECO:0007669"/>
    <property type="project" value="InterPro"/>
</dbReference>
<keyword evidence="6" id="KW-1185">Reference proteome</keyword>
<dbReference type="PANTHER" id="PTHR44942:SF4">
    <property type="entry name" value="METHYLTRANSFERASE TYPE 11 DOMAIN-CONTAINING PROTEIN"/>
    <property type="match status" value="1"/>
</dbReference>
<dbReference type="SUPFAM" id="SSF53335">
    <property type="entry name" value="S-adenosyl-L-methionine-dependent methyltransferases"/>
    <property type="match status" value="1"/>
</dbReference>
<reference evidence="6" key="1">
    <citation type="submission" date="2016-05" db="EMBL/GenBank/DDBJ databases">
        <title>Comparative genomics of biotechnologically important yeasts.</title>
        <authorList>
            <consortium name="DOE Joint Genome Institute"/>
            <person name="Riley R."/>
            <person name="Haridas S."/>
            <person name="Wolfe K.H."/>
            <person name="Lopes M.R."/>
            <person name="Hittinger C.T."/>
            <person name="Goker M."/>
            <person name="Salamov A."/>
            <person name="Wisecaver J."/>
            <person name="Long T.M."/>
            <person name="Aerts A.L."/>
            <person name="Barry K."/>
            <person name="Choi C."/>
            <person name="Clum A."/>
            <person name="Coughlan A.Y."/>
            <person name="Deshpande S."/>
            <person name="Douglass A.P."/>
            <person name="Hanson S.J."/>
            <person name="Klenk H.-P."/>
            <person name="Labutti K."/>
            <person name="Lapidus A."/>
            <person name="Lindquist E."/>
            <person name="Lipzen A."/>
            <person name="Meier-Kolthoff J.P."/>
            <person name="Ohm R.A."/>
            <person name="Otillar R.P."/>
            <person name="Pangilinan J."/>
            <person name="Peng Y."/>
            <person name="Rokas A."/>
            <person name="Rosa C.A."/>
            <person name="Scheuner C."/>
            <person name="Sibirny A.A."/>
            <person name="Slot J.C."/>
            <person name="Stielow J.B."/>
            <person name="Sun H."/>
            <person name="Kurtzman C.P."/>
            <person name="Blackwell M."/>
            <person name="Grigoriev I.V."/>
            <person name="Jeffries T.W."/>
        </authorList>
    </citation>
    <scope>NUCLEOTIDE SEQUENCE [LARGE SCALE GENOMIC DNA]</scope>
    <source>
        <strain evidence="6">NRRL Y-1933</strain>
    </source>
</reference>